<protein>
    <submittedName>
        <fullName evidence="1">Uncharacterized protein</fullName>
    </submittedName>
</protein>
<accession>A0ACC2DQ46</accession>
<reference evidence="2" key="1">
    <citation type="journal article" date="2024" name="Proc. Natl. Acad. Sci. U.S.A.">
        <title>Extraordinary preservation of gene collinearity over three hundred million years revealed in homosporous lycophytes.</title>
        <authorList>
            <person name="Li C."/>
            <person name="Wickell D."/>
            <person name="Kuo L.Y."/>
            <person name="Chen X."/>
            <person name="Nie B."/>
            <person name="Liao X."/>
            <person name="Peng D."/>
            <person name="Ji J."/>
            <person name="Jenkins J."/>
            <person name="Williams M."/>
            <person name="Shu S."/>
            <person name="Plott C."/>
            <person name="Barry K."/>
            <person name="Rajasekar S."/>
            <person name="Grimwood J."/>
            <person name="Han X."/>
            <person name="Sun S."/>
            <person name="Hou Z."/>
            <person name="He W."/>
            <person name="Dai G."/>
            <person name="Sun C."/>
            <person name="Schmutz J."/>
            <person name="Leebens-Mack J.H."/>
            <person name="Li F.W."/>
            <person name="Wang L."/>
        </authorList>
    </citation>
    <scope>NUCLEOTIDE SEQUENCE [LARGE SCALE GENOMIC DNA]</scope>
    <source>
        <strain evidence="2">cv. PW_Plant_1</strain>
    </source>
</reference>
<sequence length="398" mass="45301">MALDESSKLGWVLRHGTGKGYGWFRKGAKTKLRDLYSFSLEVSEEDAAVLNDLKERVKETARVWRAIEESKGACWYSQPEISSLSDSSLVSSLSVATLANAMHLKKLIRKGIPPSFRPRVWMAVSGTVTQRSTVPDSYYSDLTEAVKDKVTAATRQIDHDLARTFPTHPWLNSPEGHRTLRQILVAYSFRDSRVGYCQGMNYVAALLLLVLKSEEDAFWMLAALLERVLYSDIYSENLYGCHIEQRVFKDLLMKKFPRLAAHLDLIQFDVSLITTEWFLCLFAKSLPTETTMRVWDVLFSEGVKVLFRVALAIFKMKEAELLSTKHVGEAISIVQDTTNRAYDPDILLKVAFEDLGAMTMYIISEHRKKQQPAVVAELEERLQRVNSPRSNRPTQVLL</sequence>
<dbReference type="Proteomes" id="UP001162992">
    <property type="component" value="Chromosome 5"/>
</dbReference>
<evidence type="ECO:0000313" key="2">
    <source>
        <dbReference type="Proteomes" id="UP001162992"/>
    </source>
</evidence>
<comment type="caution">
    <text evidence="1">The sequence shown here is derived from an EMBL/GenBank/DDBJ whole genome shotgun (WGS) entry which is preliminary data.</text>
</comment>
<dbReference type="EMBL" id="CM055096">
    <property type="protein sequence ID" value="KAJ7556329.1"/>
    <property type="molecule type" value="Genomic_DNA"/>
</dbReference>
<proteinExistence type="predicted"/>
<keyword evidence="2" id="KW-1185">Reference proteome</keyword>
<organism evidence="1 2">
    <name type="scientific">Diphasiastrum complanatum</name>
    <name type="common">Issler's clubmoss</name>
    <name type="synonym">Lycopodium complanatum</name>
    <dbReference type="NCBI Taxonomy" id="34168"/>
    <lineage>
        <taxon>Eukaryota</taxon>
        <taxon>Viridiplantae</taxon>
        <taxon>Streptophyta</taxon>
        <taxon>Embryophyta</taxon>
        <taxon>Tracheophyta</taxon>
        <taxon>Lycopodiopsida</taxon>
        <taxon>Lycopodiales</taxon>
        <taxon>Lycopodiaceae</taxon>
        <taxon>Lycopodioideae</taxon>
        <taxon>Diphasiastrum</taxon>
    </lineage>
</organism>
<name>A0ACC2DQ46_DIPCM</name>
<evidence type="ECO:0000313" key="1">
    <source>
        <dbReference type="EMBL" id="KAJ7556329.1"/>
    </source>
</evidence>
<gene>
    <name evidence="1" type="ORF">O6H91_05G078600</name>
</gene>